<organism evidence="3 4">
    <name type="scientific">Schistocephalus solidus</name>
    <name type="common">Tapeworm</name>
    <dbReference type="NCBI Taxonomy" id="70667"/>
    <lineage>
        <taxon>Eukaryota</taxon>
        <taxon>Metazoa</taxon>
        <taxon>Spiralia</taxon>
        <taxon>Lophotrochozoa</taxon>
        <taxon>Platyhelminthes</taxon>
        <taxon>Cestoda</taxon>
        <taxon>Eucestoda</taxon>
        <taxon>Diphyllobothriidea</taxon>
        <taxon>Diphyllobothriidae</taxon>
        <taxon>Schistocephalus</taxon>
    </lineage>
</organism>
<evidence type="ECO:0000313" key="3">
    <source>
        <dbReference type="EMBL" id="VDL98748.1"/>
    </source>
</evidence>
<feature type="compositionally biased region" description="Polar residues" evidence="2">
    <location>
        <begin position="649"/>
        <end position="665"/>
    </location>
</feature>
<feature type="region of interest" description="Disordered" evidence="2">
    <location>
        <begin position="211"/>
        <end position="265"/>
    </location>
</feature>
<dbReference type="AlphaFoldDB" id="A0A3P7D356"/>
<dbReference type="Proteomes" id="UP000275846">
    <property type="component" value="Unassembled WGS sequence"/>
</dbReference>
<dbReference type="GO" id="GO:0005634">
    <property type="term" value="C:nucleus"/>
    <property type="evidence" value="ECO:0007669"/>
    <property type="project" value="TreeGrafter"/>
</dbReference>
<dbReference type="GO" id="GO:0051642">
    <property type="term" value="P:centrosome localization"/>
    <property type="evidence" value="ECO:0007669"/>
    <property type="project" value="TreeGrafter"/>
</dbReference>
<dbReference type="STRING" id="70667.A0A3P7D356"/>
<dbReference type="GO" id="GO:0007346">
    <property type="term" value="P:regulation of mitotic cell cycle"/>
    <property type="evidence" value="ECO:0007669"/>
    <property type="project" value="TreeGrafter"/>
</dbReference>
<reference evidence="3 4" key="1">
    <citation type="submission" date="2018-11" db="EMBL/GenBank/DDBJ databases">
        <authorList>
            <consortium name="Pathogen Informatics"/>
        </authorList>
    </citation>
    <scope>NUCLEOTIDE SEQUENCE [LARGE SCALE GENOMIC DNA]</scope>
    <source>
        <strain evidence="3 4">NST_G2</strain>
    </source>
</reference>
<dbReference type="EMBL" id="UYSU01037208">
    <property type="protein sequence ID" value="VDL98748.1"/>
    <property type="molecule type" value="Genomic_DNA"/>
</dbReference>
<evidence type="ECO:0008006" key="5">
    <source>
        <dbReference type="Google" id="ProtNLM"/>
    </source>
</evidence>
<sequence>MFPLKSSLLLSNMGKRAHISDVAQTPGGVHFRFADVSADEIAIDEEISIKSSLFGTSTESHMRTRSSSRRKSLVTPKTKEKFVLRKSTDLRRFKTVEARVNAILSSPMIEVRRRPLGQSQSFTSVDGKESLFFPKEYSVDQPRTPLHVPKKNDPMAIASRRLSTLLLSKHADLAQSMPSLGAVRASVCPGALSRRRTSAFHTNTPVRRSEYFGSRSSVAPQTPVSPVQELAKADAEPDPIDDSENIPPENDAKPAPESASTERIEPSSVAEFRVLVDMEVARLKATKAAWEDVVEEEGSAIPDVALDSIRVAVGKCGLLIAKKFPFFHNLIDMADASLNPLKSATEESVPSADVNDLLGYWTTIASEIEQIDNAFERLRVWRENSKWALESQPKTPSRFETKKETTKPSSRLPHAKKDLNPSALPTNIISKIRAAPKSSKRLLRSSKKSASKIPAPSTSKRSNFAEFRAQLKAKRAETFKTPETPKVAKTASGHISHPYAQPCFNPLVTANRSKTFPLFVTPVSADDGGKGSSRNSQSGVTTSRSTLQTPLSFLRQMSPPPRPATGTPMPRIPKAAVSSTPAIVPPPAASLNHALSPYSLRHTRAGSAAKSTPGVRGTRKSVRFPEVLWATPGGHSGNTSRRISKSRRVANSTDPSLQMTDSPVS</sequence>
<feature type="compositionally biased region" description="Basic residues" evidence="2">
    <location>
        <begin position="438"/>
        <end position="450"/>
    </location>
</feature>
<comment type="similarity">
    <text evidence="1">Belongs to the SAPAP family.</text>
</comment>
<dbReference type="Pfam" id="PF03359">
    <property type="entry name" value="GKAP"/>
    <property type="match status" value="1"/>
</dbReference>
<dbReference type="GO" id="GO:0007052">
    <property type="term" value="P:mitotic spindle organization"/>
    <property type="evidence" value="ECO:0007669"/>
    <property type="project" value="TreeGrafter"/>
</dbReference>
<feature type="compositionally biased region" description="Polar residues" evidence="2">
    <location>
        <begin position="532"/>
        <end position="551"/>
    </location>
</feature>
<proteinExistence type="inferred from homology"/>
<feature type="compositionally biased region" description="Basic and acidic residues" evidence="2">
    <location>
        <begin position="250"/>
        <end position="265"/>
    </location>
</feature>
<dbReference type="OrthoDB" id="10036956at2759"/>
<dbReference type="PANTHER" id="PTHR12353:SF1">
    <property type="entry name" value="DISKS LARGE-ASSOCIATED PROTEIN 5"/>
    <property type="match status" value="1"/>
</dbReference>
<evidence type="ECO:0000313" key="4">
    <source>
        <dbReference type="Proteomes" id="UP000275846"/>
    </source>
</evidence>
<feature type="region of interest" description="Disordered" evidence="2">
    <location>
        <begin position="391"/>
        <end position="461"/>
    </location>
</feature>
<dbReference type="PANTHER" id="PTHR12353">
    <property type="entry name" value="DISKS LARGE-ASSOCIATED PROTEIN DAP SAP90/PSD-95-ASSOCIATED PROTEIN"/>
    <property type="match status" value="1"/>
</dbReference>
<evidence type="ECO:0000256" key="1">
    <source>
        <dbReference type="ARBA" id="ARBA00008839"/>
    </source>
</evidence>
<dbReference type="GO" id="GO:0051382">
    <property type="term" value="P:kinetochore assembly"/>
    <property type="evidence" value="ECO:0007669"/>
    <property type="project" value="TreeGrafter"/>
</dbReference>
<dbReference type="GO" id="GO:0008017">
    <property type="term" value="F:microtubule binding"/>
    <property type="evidence" value="ECO:0007669"/>
    <property type="project" value="TreeGrafter"/>
</dbReference>
<dbReference type="GO" id="GO:0005737">
    <property type="term" value="C:cytoplasm"/>
    <property type="evidence" value="ECO:0007669"/>
    <property type="project" value="TreeGrafter"/>
</dbReference>
<protein>
    <recommendedName>
        <fullName evidence="5">Guanylate kinase-associated protein mars</fullName>
    </recommendedName>
</protein>
<dbReference type="GO" id="GO:0023052">
    <property type="term" value="P:signaling"/>
    <property type="evidence" value="ECO:0007669"/>
    <property type="project" value="InterPro"/>
</dbReference>
<accession>A0A3P7D356</accession>
<feature type="region of interest" description="Disordered" evidence="2">
    <location>
        <begin position="522"/>
        <end position="573"/>
    </location>
</feature>
<name>A0A3P7D356_SCHSO</name>
<feature type="compositionally biased region" description="Basic and acidic residues" evidence="2">
    <location>
        <begin position="397"/>
        <end position="406"/>
    </location>
</feature>
<dbReference type="GO" id="GO:0007059">
    <property type="term" value="P:chromosome segregation"/>
    <property type="evidence" value="ECO:0007669"/>
    <property type="project" value="TreeGrafter"/>
</dbReference>
<feature type="compositionally biased region" description="Low complexity" evidence="2">
    <location>
        <begin position="451"/>
        <end position="460"/>
    </location>
</feature>
<dbReference type="InterPro" id="IPR005026">
    <property type="entry name" value="SAPAP"/>
</dbReference>
<dbReference type="GO" id="GO:0031616">
    <property type="term" value="C:spindle pole centrosome"/>
    <property type="evidence" value="ECO:0007669"/>
    <property type="project" value="TreeGrafter"/>
</dbReference>
<gene>
    <name evidence="3" type="ORF">SSLN_LOCUS12363</name>
</gene>
<evidence type="ECO:0000256" key="2">
    <source>
        <dbReference type="SAM" id="MobiDB-lite"/>
    </source>
</evidence>
<keyword evidence="4" id="KW-1185">Reference proteome</keyword>
<feature type="region of interest" description="Disordered" evidence="2">
    <location>
        <begin position="629"/>
        <end position="665"/>
    </location>
</feature>
<feature type="compositionally biased region" description="Polar residues" evidence="2">
    <location>
        <begin position="214"/>
        <end position="225"/>
    </location>
</feature>